<dbReference type="Proteomes" id="UP000789342">
    <property type="component" value="Unassembled WGS sequence"/>
</dbReference>
<evidence type="ECO:0000313" key="2">
    <source>
        <dbReference type="Proteomes" id="UP000789342"/>
    </source>
</evidence>
<keyword evidence="2" id="KW-1185">Reference proteome</keyword>
<protein>
    <submittedName>
        <fullName evidence="1">4194_t:CDS:1</fullName>
    </submittedName>
</protein>
<comment type="caution">
    <text evidence="1">The sequence shown here is derived from an EMBL/GenBank/DDBJ whole genome shotgun (WGS) entry which is preliminary data.</text>
</comment>
<proteinExistence type="predicted"/>
<sequence length="81" mass="9396">VIDEILSIQEDTEYNSDTCLILADRVDVVSPANHAFNCAFVKFHKVLVDIREFIKDISQLNGLHREREQRILVEDVLKTQK</sequence>
<dbReference type="EMBL" id="CAJVPV010046280">
    <property type="protein sequence ID" value="CAG8770584.1"/>
    <property type="molecule type" value="Genomic_DNA"/>
</dbReference>
<organism evidence="1 2">
    <name type="scientific">Acaulospora morrowiae</name>
    <dbReference type="NCBI Taxonomy" id="94023"/>
    <lineage>
        <taxon>Eukaryota</taxon>
        <taxon>Fungi</taxon>
        <taxon>Fungi incertae sedis</taxon>
        <taxon>Mucoromycota</taxon>
        <taxon>Glomeromycotina</taxon>
        <taxon>Glomeromycetes</taxon>
        <taxon>Diversisporales</taxon>
        <taxon>Acaulosporaceae</taxon>
        <taxon>Acaulospora</taxon>
    </lineage>
</organism>
<accession>A0A9N9NZG3</accession>
<evidence type="ECO:0000313" key="1">
    <source>
        <dbReference type="EMBL" id="CAG8770584.1"/>
    </source>
</evidence>
<feature type="non-terminal residue" evidence="1">
    <location>
        <position position="81"/>
    </location>
</feature>
<gene>
    <name evidence="1" type="ORF">AMORRO_LOCUS16557</name>
</gene>
<reference evidence="1" key="1">
    <citation type="submission" date="2021-06" db="EMBL/GenBank/DDBJ databases">
        <authorList>
            <person name="Kallberg Y."/>
            <person name="Tangrot J."/>
            <person name="Rosling A."/>
        </authorList>
    </citation>
    <scope>NUCLEOTIDE SEQUENCE</scope>
    <source>
        <strain evidence="1">CL551</strain>
    </source>
</reference>
<dbReference type="AlphaFoldDB" id="A0A9N9NZG3"/>
<name>A0A9N9NZG3_9GLOM</name>
<feature type="non-terminal residue" evidence="1">
    <location>
        <position position="1"/>
    </location>
</feature>